<dbReference type="STRING" id="228958.SAMN04488007_2997"/>
<proteinExistence type="predicted"/>
<dbReference type="RefSeq" id="WP_073245518.1">
    <property type="nucleotide sequence ID" value="NZ_CANLFZ010000005.1"/>
</dbReference>
<reference evidence="2" key="1">
    <citation type="submission" date="2016-11" db="EMBL/GenBank/DDBJ databases">
        <authorList>
            <person name="Varghese N."/>
            <person name="Submissions S."/>
        </authorList>
    </citation>
    <scope>NUCLEOTIDE SEQUENCE [LARGE SCALE GENOMIC DNA]</scope>
    <source>
        <strain evidence="2">DSM 16478</strain>
    </source>
</reference>
<gene>
    <name evidence="1" type="ORF">SAMN04488007_2997</name>
</gene>
<protein>
    <submittedName>
        <fullName evidence="1">Uncharacterized protein</fullName>
    </submittedName>
</protein>
<keyword evidence="2" id="KW-1185">Reference proteome</keyword>
<evidence type="ECO:0000313" key="1">
    <source>
        <dbReference type="EMBL" id="SHK41067.1"/>
    </source>
</evidence>
<accession>A0A1M6S938</accession>
<dbReference type="AlphaFoldDB" id="A0A1M6S938"/>
<evidence type="ECO:0000313" key="2">
    <source>
        <dbReference type="Proteomes" id="UP000184314"/>
    </source>
</evidence>
<name>A0A1M6S938_9FLAO</name>
<organism evidence="1 2">
    <name type="scientific">Maribacter aquivivus</name>
    <dbReference type="NCBI Taxonomy" id="228958"/>
    <lineage>
        <taxon>Bacteria</taxon>
        <taxon>Pseudomonadati</taxon>
        <taxon>Bacteroidota</taxon>
        <taxon>Flavobacteriia</taxon>
        <taxon>Flavobacteriales</taxon>
        <taxon>Flavobacteriaceae</taxon>
        <taxon>Maribacter</taxon>
    </lineage>
</organism>
<sequence>METFINENTSELYIHFKEKPEGVYHTIYYLNAKNEKKWLGNTPAQDFYISNILIQKCIINLKVQSESFGGAKGKIIWKMVNL</sequence>
<dbReference type="OrthoDB" id="1037816at2"/>
<dbReference type="Proteomes" id="UP000184314">
    <property type="component" value="Unassembled WGS sequence"/>
</dbReference>
<dbReference type="EMBL" id="FQZX01000002">
    <property type="protein sequence ID" value="SHK41067.1"/>
    <property type="molecule type" value="Genomic_DNA"/>
</dbReference>